<keyword evidence="2" id="KW-1185">Reference proteome</keyword>
<reference evidence="1" key="1">
    <citation type="submission" date="2022-03" db="EMBL/GenBank/DDBJ databases">
        <authorList>
            <person name="Tunstrom K."/>
        </authorList>
    </citation>
    <scope>NUCLEOTIDE SEQUENCE</scope>
</reference>
<name>A0AAU9UPQ2_EUPED</name>
<comment type="caution">
    <text evidence="1">The sequence shown here is derived from an EMBL/GenBank/DDBJ whole genome shotgun (WGS) entry which is preliminary data.</text>
</comment>
<accession>A0AAU9UPQ2</accession>
<gene>
    <name evidence="1" type="ORF">EEDITHA_LOCUS15918</name>
</gene>
<organism evidence="1 2">
    <name type="scientific">Euphydryas editha</name>
    <name type="common">Edith's checkerspot</name>
    <dbReference type="NCBI Taxonomy" id="104508"/>
    <lineage>
        <taxon>Eukaryota</taxon>
        <taxon>Metazoa</taxon>
        <taxon>Ecdysozoa</taxon>
        <taxon>Arthropoda</taxon>
        <taxon>Hexapoda</taxon>
        <taxon>Insecta</taxon>
        <taxon>Pterygota</taxon>
        <taxon>Neoptera</taxon>
        <taxon>Endopterygota</taxon>
        <taxon>Lepidoptera</taxon>
        <taxon>Glossata</taxon>
        <taxon>Ditrysia</taxon>
        <taxon>Papilionoidea</taxon>
        <taxon>Nymphalidae</taxon>
        <taxon>Nymphalinae</taxon>
        <taxon>Euphydryas</taxon>
    </lineage>
</organism>
<proteinExistence type="predicted"/>
<dbReference type="AlphaFoldDB" id="A0AAU9UPQ2"/>
<evidence type="ECO:0000313" key="2">
    <source>
        <dbReference type="Proteomes" id="UP001153954"/>
    </source>
</evidence>
<evidence type="ECO:0000313" key="1">
    <source>
        <dbReference type="EMBL" id="CAH2101128.1"/>
    </source>
</evidence>
<dbReference type="PANTHER" id="PTHR45913:SF19">
    <property type="entry name" value="LOW QUALITY PROTEIN: ZINC FINGER BED DOMAIN-CONTAINING PROTEIN 5-LIKE"/>
    <property type="match status" value="1"/>
</dbReference>
<sequence length="108" mass="12398">MTGANSGLIARLKEQMPNAYWTHYFLHRQALAAKILPQKSSQVLNIIIKIINSIKGKALQTRLFRKNCEDIGALHQNLLYHTEVKLSKAKTDPRWKKVVNEKQAQPLH</sequence>
<dbReference type="EMBL" id="CAKOGL010000023">
    <property type="protein sequence ID" value="CAH2101128.1"/>
    <property type="molecule type" value="Genomic_DNA"/>
</dbReference>
<dbReference type="PANTHER" id="PTHR45913">
    <property type="entry name" value="EPM2A-INTERACTING PROTEIN 1"/>
    <property type="match status" value="1"/>
</dbReference>
<dbReference type="Proteomes" id="UP001153954">
    <property type="component" value="Unassembled WGS sequence"/>
</dbReference>
<evidence type="ECO:0008006" key="3">
    <source>
        <dbReference type="Google" id="ProtNLM"/>
    </source>
</evidence>
<protein>
    <recommendedName>
        <fullName evidence="3">Transposase</fullName>
    </recommendedName>
</protein>